<evidence type="ECO:0000313" key="2">
    <source>
        <dbReference type="EMBL" id="MCY0148173.1"/>
    </source>
</evidence>
<evidence type="ECO:0000313" key="3">
    <source>
        <dbReference type="Proteomes" id="UP001073227"/>
    </source>
</evidence>
<dbReference type="EMBL" id="JAOVZR010000001">
    <property type="protein sequence ID" value="MCY0148173.1"/>
    <property type="molecule type" value="Genomic_DNA"/>
</dbReference>
<comment type="caution">
    <text evidence="2">The sequence shown here is derived from an EMBL/GenBank/DDBJ whole genome shotgun (WGS) entry which is preliminary data.</text>
</comment>
<dbReference type="PANTHER" id="PTHR42928">
    <property type="entry name" value="TRICARBOXYLATE-BINDING PROTEIN"/>
    <property type="match status" value="1"/>
</dbReference>
<organism evidence="2 3">
    <name type="scientific">Hoeflea algicola</name>
    <dbReference type="NCBI Taxonomy" id="2983763"/>
    <lineage>
        <taxon>Bacteria</taxon>
        <taxon>Pseudomonadati</taxon>
        <taxon>Pseudomonadota</taxon>
        <taxon>Alphaproteobacteria</taxon>
        <taxon>Hyphomicrobiales</taxon>
        <taxon>Rhizobiaceae</taxon>
        <taxon>Hoeflea</taxon>
    </lineage>
</organism>
<dbReference type="InterPro" id="IPR006311">
    <property type="entry name" value="TAT_signal"/>
</dbReference>
<dbReference type="InterPro" id="IPR019546">
    <property type="entry name" value="TAT_signal_bac_arc"/>
</dbReference>
<protein>
    <submittedName>
        <fullName evidence="2">Tripartite tricarboxylate transporter substrate-binding protein</fullName>
    </submittedName>
</protein>
<name>A0ABT3Z939_9HYPH</name>
<reference evidence="2" key="1">
    <citation type="submission" date="2022-10" db="EMBL/GenBank/DDBJ databases">
        <title>Hoeflea sp. G2-23, isolated from marine algae.</title>
        <authorList>
            <person name="Kristyanto S."/>
            <person name="Kim J.M."/>
            <person name="Jeon C.O."/>
        </authorList>
    </citation>
    <scope>NUCLEOTIDE SEQUENCE</scope>
    <source>
        <strain evidence="2">G2-23</strain>
    </source>
</reference>
<dbReference type="Gene3D" id="3.40.190.150">
    <property type="entry name" value="Bordetella uptake gene, domain 1"/>
    <property type="match status" value="1"/>
</dbReference>
<dbReference type="InterPro" id="IPR005064">
    <property type="entry name" value="BUG"/>
</dbReference>
<keyword evidence="3" id="KW-1185">Reference proteome</keyword>
<dbReference type="Proteomes" id="UP001073227">
    <property type="component" value="Unassembled WGS sequence"/>
</dbReference>
<dbReference type="PROSITE" id="PS51318">
    <property type="entry name" value="TAT"/>
    <property type="match status" value="1"/>
</dbReference>
<proteinExistence type="inferred from homology"/>
<comment type="similarity">
    <text evidence="1">Belongs to the UPF0065 (bug) family.</text>
</comment>
<gene>
    <name evidence="2" type="ORF">OEG84_10720</name>
</gene>
<dbReference type="PANTHER" id="PTHR42928:SF5">
    <property type="entry name" value="BLR1237 PROTEIN"/>
    <property type="match status" value="1"/>
</dbReference>
<dbReference type="InterPro" id="IPR042100">
    <property type="entry name" value="Bug_dom1"/>
</dbReference>
<dbReference type="RefSeq" id="WP_267653748.1">
    <property type="nucleotide sequence ID" value="NZ_JAOVZR010000001.1"/>
</dbReference>
<dbReference type="Gene3D" id="3.40.190.10">
    <property type="entry name" value="Periplasmic binding protein-like II"/>
    <property type="match status" value="1"/>
</dbReference>
<evidence type="ECO:0000256" key="1">
    <source>
        <dbReference type="ARBA" id="ARBA00006987"/>
    </source>
</evidence>
<dbReference type="Pfam" id="PF03401">
    <property type="entry name" value="TctC"/>
    <property type="match status" value="1"/>
</dbReference>
<dbReference type="NCBIfam" id="TIGR01409">
    <property type="entry name" value="TAT_signal_seq"/>
    <property type="match status" value="1"/>
</dbReference>
<accession>A0ABT3Z939</accession>
<sequence length="344" mass="36425">MRKDNHSCNTGMSRRGFLRNSALVTAAVGIGGFAGARPGFAAGYPSRDINIIIPTGEGGGADRDARVFTKIWGNHLKTNFNFRYYPGAAGEVGYRFFMSSEPDCYNLLFANLGPEVIMLELQKTGIEVGRDIVYVEQTLSEPMNVWVGANSPIKSLEDLIDTAKKRTVTCAVSRLPHPASIGMLAMGEATGANFTLVPYGGGNPSAMAAITGEADCCALPLTNSIVLGDQVRVLGVFANKNVVPGSTDNAPPVNQALGTNIPPMISSRAWGLQGAAVEAYPDQVKILADSMQATLQDPAYANAVEAAGVPASFIDPGDREIAMASAQQFADMAKKYRDLLTGKK</sequence>